<feature type="non-terminal residue" evidence="2">
    <location>
        <position position="95"/>
    </location>
</feature>
<organism evidence="2 3">
    <name type="scientific">Atrichornis clamosus</name>
    <dbReference type="NCBI Taxonomy" id="449594"/>
    <lineage>
        <taxon>Eukaryota</taxon>
        <taxon>Metazoa</taxon>
        <taxon>Chordata</taxon>
        <taxon>Craniata</taxon>
        <taxon>Vertebrata</taxon>
        <taxon>Euteleostomi</taxon>
        <taxon>Archelosauria</taxon>
        <taxon>Archosauria</taxon>
        <taxon>Dinosauria</taxon>
        <taxon>Saurischia</taxon>
        <taxon>Theropoda</taxon>
        <taxon>Coelurosauria</taxon>
        <taxon>Aves</taxon>
        <taxon>Neognathae</taxon>
        <taxon>Neoaves</taxon>
        <taxon>Telluraves</taxon>
        <taxon>Australaves</taxon>
        <taxon>Passeriformes</taxon>
        <taxon>Menuridae</taxon>
        <taxon>Atrichornis</taxon>
    </lineage>
</organism>
<dbReference type="Gene3D" id="1.10.287.210">
    <property type="match status" value="1"/>
</dbReference>
<sequence length="95" mass="10748">TGFQSFVRAVLWPLGITQLERAIVNILVETEILRNYLVNAIERLQREVDSLKDTVFQNCMVLDMFSAHMGGVCTLITESCCSYIDESGKIFTDVQ</sequence>
<dbReference type="SUPFAM" id="SSF58069">
    <property type="entry name" value="Virus ectodomain"/>
    <property type="match status" value="1"/>
</dbReference>
<feature type="non-terminal residue" evidence="2">
    <location>
        <position position="1"/>
    </location>
</feature>
<proteinExistence type="predicted"/>
<dbReference type="PANTHER" id="PTHR10424">
    <property type="entry name" value="VIRAL ENVELOPE PROTEIN"/>
    <property type="match status" value="1"/>
</dbReference>
<name>A0A852P6H0_9PASS</name>
<keyword evidence="3" id="KW-1185">Reference proteome</keyword>
<dbReference type="InterPro" id="IPR018154">
    <property type="entry name" value="TLV/ENV_coat_polyprotein"/>
</dbReference>
<evidence type="ECO:0000256" key="1">
    <source>
        <dbReference type="ARBA" id="ARBA00023157"/>
    </source>
</evidence>
<evidence type="ECO:0000313" key="2">
    <source>
        <dbReference type="EMBL" id="NXY24400.1"/>
    </source>
</evidence>
<comment type="caution">
    <text evidence="2">The sequence shown here is derived from an EMBL/GenBank/DDBJ whole genome shotgun (WGS) entry which is preliminary data.</text>
</comment>
<dbReference type="Proteomes" id="UP000658642">
    <property type="component" value="Unassembled WGS sequence"/>
</dbReference>
<evidence type="ECO:0000313" key="3">
    <source>
        <dbReference type="Proteomes" id="UP000658642"/>
    </source>
</evidence>
<dbReference type="OrthoDB" id="8949317at2759"/>
<dbReference type="Pfam" id="PF00429">
    <property type="entry name" value="TLV_coat"/>
    <property type="match status" value="1"/>
</dbReference>
<accession>A0A852P6H0</accession>
<protein>
    <submittedName>
        <fullName evidence="2">ERVV1 protein</fullName>
    </submittedName>
</protein>
<dbReference type="EMBL" id="WBMZ01014296">
    <property type="protein sequence ID" value="NXY24400.1"/>
    <property type="molecule type" value="Genomic_DNA"/>
</dbReference>
<dbReference type="PANTHER" id="PTHR10424:SF73">
    <property type="entry name" value="ENDOGENOUS RETROVIRUS GROUP FC1 ENV POLYPROTEIN-RELATED"/>
    <property type="match status" value="1"/>
</dbReference>
<dbReference type="AlphaFoldDB" id="A0A852P6H0"/>
<gene>
    <name evidence="2" type="primary">Ervv1</name>
    <name evidence="2" type="ORF">ATRCLA_R15884</name>
</gene>
<keyword evidence="1" id="KW-1015">Disulfide bond</keyword>
<reference evidence="2" key="1">
    <citation type="submission" date="2020-02" db="EMBL/GenBank/DDBJ databases">
        <title>Bird 10,000 Genomes (B10K) Project - Family phase.</title>
        <authorList>
            <person name="Zhang G."/>
        </authorList>
    </citation>
    <scope>NUCLEOTIDE SEQUENCE</scope>
    <source>
        <strain evidence="2">B10K-DU-029-61</strain>
        <tissue evidence="2">Blood</tissue>
    </source>
</reference>